<dbReference type="InterPro" id="IPR025110">
    <property type="entry name" value="AMP-bd_C"/>
</dbReference>
<dbReference type="PROSITE" id="PS50075">
    <property type="entry name" value="CARRIER"/>
    <property type="match status" value="1"/>
</dbReference>
<comment type="caution">
    <text evidence="5">The sequence shown here is derived from an EMBL/GenBank/DDBJ whole genome shotgun (WGS) entry which is preliminary data.</text>
</comment>
<protein>
    <recommendedName>
        <fullName evidence="4">Carrier domain-containing protein</fullName>
    </recommendedName>
</protein>
<dbReference type="GO" id="GO:0017000">
    <property type="term" value="P:antibiotic biosynthetic process"/>
    <property type="evidence" value="ECO:0007669"/>
    <property type="project" value="UniProtKB-ARBA"/>
</dbReference>
<feature type="region of interest" description="Disordered" evidence="3">
    <location>
        <begin position="796"/>
        <end position="820"/>
    </location>
</feature>
<feature type="compositionally biased region" description="Basic and acidic residues" evidence="3">
    <location>
        <begin position="8"/>
        <end position="18"/>
    </location>
</feature>
<gene>
    <name evidence="5" type="ORF">SCA03_18300</name>
</gene>
<evidence type="ECO:0000256" key="1">
    <source>
        <dbReference type="ARBA" id="ARBA00022450"/>
    </source>
</evidence>
<dbReference type="Pfam" id="PF00501">
    <property type="entry name" value="AMP-binding"/>
    <property type="match status" value="1"/>
</dbReference>
<dbReference type="Gene3D" id="3.40.50.12780">
    <property type="entry name" value="N-terminal domain of ligase-like"/>
    <property type="match status" value="1"/>
</dbReference>
<dbReference type="GO" id="GO:0031177">
    <property type="term" value="F:phosphopantetheine binding"/>
    <property type="evidence" value="ECO:0007669"/>
    <property type="project" value="InterPro"/>
</dbReference>
<dbReference type="PANTHER" id="PTHR45527:SF1">
    <property type="entry name" value="FATTY ACID SYNTHASE"/>
    <property type="match status" value="1"/>
</dbReference>
<evidence type="ECO:0000313" key="5">
    <source>
        <dbReference type="EMBL" id="GEB49279.1"/>
    </source>
</evidence>
<organism evidence="5 6">
    <name type="scientific">Streptomyces cacaoi</name>
    <dbReference type="NCBI Taxonomy" id="1898"/>
    <lineage>
        <taxon>Bacteria</taxon>
        <taxon>Bacillati</taxon>
        <taxon>Actinomycetota</taxon>
        <taxon>Actinomycetes</taxon>
        <taxon>Kitasatosporales</taxon>
        <taxon>Streptomycetaceae</taxon>
        <taxon>Streptomyces</taxon>
    </lineage>
</organism>
<dbReference type="EMBL" id="BJMM01000006">
    <property type="protein sequence ID" value="GEB49279.1"/>
    <property type="molecule type" value="Genomic_DNA"/>
</dbReference>
<name>A0A4Y3QWD8_STRCI</name>
<dbReference type="Pfam" id="PF13193">
    <property type="entry name" value="AMP-binding_C"/>
    <property type="match status" value="1"/>
</dbReference>
<dbReference type="InterPro" id="IPR010071">
    <property type="entry name" value="AA_adenyl_dom"/>
</dbReference>
<dbReference type="GO" id="GO:0043041">
    <property type="term" value="P:amino acid activation for nonribosomal peptide biosynthetic process"/>
    <property type="evidence" value="ECO:0007669"/>
    <property type="project" value="TreeGrafter"/>
</dbReference>
<dbReference type="Gene3D" id="1.10.1200.10">
    <property type="entry name" value="ACP-like"/>
    <property type="match status" value="1"/>
</dbReference>
<dbReference type="SUPFAM" id="SSF56801">
    <property type="entry name" value="Acetyl-CoA synthetase-like"/>
    <property type="match status" value="1"/>
</dbReference>
<keyword evidence="1" id="KW-0596">Phosphopantetheine</keyword>
<accession>A0A4Y3QWD8</accession>
<dbReference type="NCBIfam" id="TIGR01733">
    <property type="entry name" value="AA-adenyl-dom"/>
    <property type="match status" value="1"/>
</dbReference>
<dbReference type="PANTHER" id="PTHR45527">
    <property type="entry name" value="NONRIBOSOMAL PEPTIDE SYNTHETASE"/>
    <property type="match status" value="1"/>
</dbReference>
<dbReference type="OrthoDB" id="2472181at2"/>
<feature type="region of interest" description="Disordered" evidence="3">
    <location>
        <begin position="1"/>
        <end position="20"/>
    </location>
</feature>
<dbReference type="InterPro" id="IPR020845">
    <property type="entry name" value="AMP-binding_CS"/>
</dbReference>
<dbReference type="CDD" id="cd05930">
    <property type="entry name" value="A_NRPS"/>
    <property type="match status" value="1"/>
</dbReference>
<dbReference type="PROSITE" id="PS00455">
    <property type="entry name" value="AMP_BINDING"/>
    <property type="match status" value="1"/>
</dbReference>
<dbReference type="SUPFAM" id="SSF47336">
    <property type="entry name" value="ACP-like"/>
    <property type="match status" value="1"/>
</dbReference>
<dbReference type="GO" id="GO:0044550">
    <property type="term" value="P:secondary metabolite biosynthetic process"/>
    <property type="evidence" value="ECO:0007669"/>
    <property type="project" value="TreeGrafter"/>
</dbReference>
<dbReference type="RefSeq" id="WP_086817773.1">
    <property type="nucleotide sequence ID" value="NZ_BJMM01000006.1"/>
</dbReference>
<dbReference type="Gene3D" id="3.30.300.30">
    <property type="match status" value="1"/>
</dbReference>
<dbReference type="Gene3D" id="3.30.559.30">
    <property type="entry name" value="Nonribosomal peptide synthetase, condensation domain"/>
    <property type="match status" value="1"/>
</dbReference>
<dbReference type="InterPro" id="IPR036736">
    <property type="entry name" value="ACP-like_sf"/>
</dbReference>
<dbReference type="InterPro" id="IPR042099">
    <property type="entry name" value="ANL_N_sf"/>
</dbReference>
<dbReference type="GO" id="GO:0005737">
    <property type="term" value="C:cytoplasm"/>
    <property type="evidence" value="ECO:0007669"/>
    <property type="project" value="TreeGrafter"/>
</dbReference>
<dbReference type="InterPro" id="IPR000873">
    <property type="entry name" value="AMP-dep_synth/lig_dom"/>
</dbReference>
<evidence type="ECO:0000313" key="6">
    <source>
        <dbReference type="Proteomes" id="UP000319210"/>
    </source>
</evidence>
<dbReference type="InterPro" id="IPR045851">
    <property type="entry name" value="AMP-bd_C_sf"/>
</dbReference>
<dbReference type="InterPro" id="IPR009081">
    <property type="entry name" value="PP-bd_ACP"/>
</dbReference>
<keyword evidence="2" id="KW-0597">Phosphoprotein</keyword>
<dbReference type="InterPro" id="IPR020806">
    <property type="entry name" value="PKS_PP-bd"/>
</dbReference>
<sequence length="820" mass="88384">MTLLLPRSRPDRPAHHSALDLPLDPRAADLLAARKRPADLLAGLLAVVLDRYGSAWTILGHEQGRAVRYEARPAALDGTFAEVPLRPAPAGGAATDRDRPCAAVLPPGTRGLPAALHAVVWAVTPHDGSLTVHYDDTILGAPTARRMAEHLRLLLDTAAAEPTARTAAFPLLLPDERRQLAEWNPQPAPRPTDTLHALFRAQAARTPEHPALVMGARTLTYRQLDEASDHLARRLRPAVAEPGDLMVVSGERSTELFTAVLAVLKAGAGYVHLDPALPTARAEAMLRLTRPAATLRTTTGHPLTDHADALRVEEALSESDGTPQPPDPLTEIAHDGSTAYVIFTSGSTGEPKAVLRPHRMHTARIHLEQRLYGMGADDRHLLKSAISFREFLWPLASGGTAVIAEPGRDRDDRYLAELIDRERLTTVSFVPSMLRLLLAQPAFRRAAALRHVFVGGEPLGTDLEERVRALGRELHNTYTLSEADYVCHRQGPRGARPEHGDAATVIGRPLDMHVYLCDRHGHPVPPGAVGEILTGGPGLADGYLGRPELTAERFVANTLDPQGPARLFRTGDLARHRADGQLEYLGRADAQVKVRGQRVEPAEVELVLRTHPEVADAAVAGVADADQGALLAAYVVPGAAEPSVGALRTFVADRLPDFMVPSYFAVVPALPLLDSGKVDRARLQVPSRARPPLDVPCARPSTPGQRTAARLFAQVLGLDEAGLDDDFFQLGGDSLRLMLLRSAVEADTGTEIDLADLLRAATPRALAALVRDRSEPAAGTETQHAPADTRRLRAARLRQQAARTRHRAVPGTPGAQEESR</sequence>
<dbReference type="Pfam" id="PF00550">
    <property type="entry name" value="PP-binding"/>
    <property type="match status" value="1"/>
</dbReference>
<proteinExistence type="predicted"/>
<dbReference type="InterPro" id="IPR006162">
    <property type="entry name" value="Ppantetheine_attach_site"/>
</dbReference>
<evidence type="ECO:0000256" key="3">
    <source>
        <dbReference type="SAM" id="MobiDB-lite"/>
    </source>
</evidence>
<feature type="domain" description="Carrier" evidence="4">
    <location>
        <begin position="699"/>
        <end position="774"/>
    </location>
</feature>
<feature type="region of interest" description="Disordered" evidence="3">
    <location>
        <begin position="772"/>
        <end position="791"/>
    </location>
</feature>
<dbReference type="SMART" id="SM00823">
    <property type="entry name" value="PKS_PP"/>
    <property type="match status" value="1"/>
</dbReference>
<evidence type="ECO:0000259" key="4">
    <source>
        <dbReference type="PROSITE" id="PS50075"/>
    </source>
</evidence>
<dbReference type="PROSITE" id="PS00012">
    <property type="entry name" value="PHOSPHOPANTETHEINE"/>
    <property type="match status" value="1"/>
</dbReference>
<keyword evidence="6" id="KW-1185">Reference proteome</keyword>
<reference evidence="5 6" key="1">
    <citation type="submission" date="2019-06" db="EMBL/GenBank/DDBJ databases">
        <title>Whole genome shotgun sequence of Streptomyces cacaoi subsp. cacaoi NBRC 12748.</title>
        <authorList>
            <person name="Hosoyama A."/>
            <person name="Uohara A."/>
            <person name="Ohji S."/>
            <person name="Ichikawa N."/>
        </authorList>
    </citation>
    <scope>NUCLEOTIDE SEQUENCE [LARGE SCALE GENOMIC DNA]</scope>
    <source>
        <strain evidence="5 6">NBRC 12748</strain>
    </source>
</reference>
<dbReference type="Proteomes" id="UP000319210">
    <property type="component" value="Unassembled WGS sequence"/>
</dbReference>
<dbReference type="AlphaFoldDB" id="A0A4Y3QWD8"/>
<evidence type="ECO:0000256" key="2">
    <source>
        <dbReference type="ARBA" id="ARBA00022553"/>
    </source>
</evidence>